<reference evidence="2 3" key="1">
    <citation type="submission" date="2015-04" db="EMBL/GenBank/DDBJ databases">
        <title>Lasius niger genome sequencing.</title>
        <authorList>
            <person name="Konorov E.A."/>
            <person name="Nikitin M.A."/>
            <person name="Kirill M.V."/>
            <person name="Chang P."/>
        </authorList>
    </citation>
    <scope>NUCLEOTIDE SEQUENCE [LARGE SCALE GENOMIC DNA]</scope>
    <source>
        <tissue evidence="2">Whole</tissue>
    </source>
</reference>
<protein>
    <submittedName>
        <fullName evidence="2">Glycosyl hydrolase</fullName>
    </submittedName>
</protein>
<accession>A0A0J7K395</accession>
<evidence type="ECO:0000256" key="1">
    <source>
        <dbReference type="SAM" id="MobiDB-lite"/>
    </source>
</evidence>
<gene>
    <name evidence="2" type="ORF">RF55_16924</name>
</gene>
<dbReference type="PaxDb" id="67767-A0A0J7K395"/>
<comment type="caution">
    <text evidence="2">The sequence shown here is derived from an EMBL/GenBank/DDBJ whole genome shotgun (WGS) entry which is preliminary data.</text>
</comment>
<keyword evidence="2" id="KW-0378">Hydrolase</keyword>
<name>A0A0J7K395_LASNI</name>
<evidence type="ECO:0000313" key="2">
    <source>
        <dbReference type="EMBL" id="KMQ84898.1"/>
    </source>
</evidence>
<feature type="region of interest" description="Disordered" evidence="1">
    <location>
        <begin position="1"/>
        <end position="88"/>
    </location>
</feature>
<sequence>MCRARTEIQIRTTGKESRSATANDAVKLPAVDIGERDRKNESPVSLTEKTEGQVRTGNTSDSPAASTSGIQDIGRAKPKRYRSVSREIGKGPEGEVLFRSVLEALGDSEDSGDEVSRAIGTLTAQKCR</sequence>
<feature type="compositionally biased region" description="Basic and acidic residues" evidence="1">
    <location>
        <begin position="1"/>
        <end position="18"/>
    </location>
</feature>
<organism evidence="2 3">
    <name type="scientific">Lasius niger</name>
    <name type="common">Black garden ant</name>
    <dbReference type="NCBI Taxonomy" id="67767"/>
    <lineage>
        <taxon>Eukaryota</taxon>
        <taxon>Metazoa</taxon>
        <taxon>Ecdysozoa</taxon>
        <taxon>Arthropoda</taxon>
        <taxon>Hexapoda</taxon>
        <taxon>Insecta</taxon>
        <taxon>Pterygota</taxon>
        <taxon>Neoptera</taxon>
        <taxon>Endopterygota</taxon>
        <taxon>Hymenoptera</taxon>
        <taxon>Apocrita</taxon>
        <taxon>Aculeata</taxon>
        <taxon>Formicoidea</taxon>
        <taxon>Formicidae</taxon>
        <taxon>Formicinae</taxon>
        <taxon>Lasius</taxon>
        <taxon>Lasius</taxon>
    </lineage>
</organism>
<keyword evidence="3" id="KW-1185">Reference proteome</keyword>
<feature type="compositionally biased region" description="Polar residues" evidence="1">
    <location>
        <begin position="42"/>
        <end position="70"/>
    </location>
</feature>
<proteinExistence type="predicted"/>
<evidence type="ECO:0000313" key="3">
    <source>
        <dbReference type="Proteomes" id="UP000036403"/>
    </source>
</evidence>
<dbReference type="EMBL" id="LBMM01015179">
    <property type="protein sequence ID" value="KMQ84898.1"/>
    <property type="molecule type" value="Genomic_DNA"/>
</dbReference>
<dbReference type="Proteomes" id="UP000036403">
    <property type="component" value="Unassembled WGS sequence"/>
</dbReference>
<dbReference type="AlphaFoldDB" id="A0A0J7K395"/>
<dbReference type="GO" id="GO:0016787">
    <property type="term" value="F:hydrolase activity"/>
    <property type="evidence" value="ECO:0007669"/>
    <property type="project" value="UniProtKB-KW"/>
</dbReference>
<feature type="region of interest" description="Disordered" evidence="1">
    <location>
        <begin position="107"/>
        <end position="128"/>
    </location>
</feature>